<dbReference type="Gene3D" id="1.20.58.320">
    <property type="entry name" value="TPR-like"/>
    <property type="match status" value="1"/>
</dbReference>
<keyword evidence="2" id="KW-1185">Reference proteome</keyword>
<dbReference type="OrthoDB" id="414698at2759"/>
<reference evidence="1" key="1">
    <citation type="submission" date="2023-01" db="EMBL/GenBank/DDBJ databases">
        <title>Genome assembly of the deep-sea coral Lophelia pertusa.</title>
        <authorList>
            <person name="Herrera S."/>
            <person name="Cordes E."/>
        </authorList>
    </citation>
    <scope>NUCLEOTIDE SEQUENCE</scope>
    <source>
        <strain evidence="1">USNM1676648</strain>
        <tissue evidence="1">Polyp</tissue>
    </source>
</reference>
<evidence type="ECO:0000313" key="1">
    <source>
        <dbReference type="EMBL" id="KAJ7378834.1"/>
    </source>
</evidence>
<dbReference type="SUPFAM" id="SSF48452">
    <property type="entry name" value="TPR-like"/>
    <property type="match status" value="1"/>
</dbReference>
<dbReference type="InterPro" id="IPR010323">
    <property type="entry name" value="DUF924"/>
</dbReference>
<gene>
    <name evidence="1" type="ORF">OS493_020432</name>
</gene>
<evidence type="ECO:0000313" key="2">
    <source>
        <dbReference type="Proteomes" id="UP001163046"/>
    </source>
</evidence>
<dbReference type="EMBL" id="MU826362">
    <property type="protein sequence ID" value="KAJ7378834.1"/>
    <property type="molecule type" value="Genomic_DNA"/>
</dbReference>
<dbReference type="InterPro" id="IPR011990">
    <property type="entry name" value="TPR-like_helical_dom_sf"/>
</dbReference>
<dbReference type="Pfam" id="PF06041">
    <property type="entry name" value="DUF924"/>
    <property type="match status" value="1"/>
</dbReference>
<organism evidence="1 2">
    <name type="scientific">Desmophyllum pertusum</name>
    <dbReference type="NCBI Taxonomy" id="174260"/>
    <lineage>
        <taxon>Eukaryota</taxon>
        <taxon>Metazoa</taxon>
        <taxon>Cnidaria</taxon>
        <taxon>Anthozoa</taxon>
        <taxon>Hexacorallia</taxon>
        <taxon>Scleractinia</taxon>
        <taxon>Caryophylliina</taxon>
        <taxon>Caryophylliidae</taxon>
        <taxon>Desmophyllum</taxon>
    </lineage>
</organism>
<protein>
    <submittedName>
        <fullName evidence="1">Uncharacterized protein</fullName>
    </submittedName>
</protein>
<accession>A0A9W9ZES6</accession>
<name>A0A9W9ZES6_9CNID</name>
<sequence>MCELLVGGGDRSKRPQWFGGGEEAAKEIRNQVEKARHDELKHWENDAKATLALILLQDQFLRSLYKGSPIATSRDPYCQELSLKPQCVQLFEQLEKDCKGGQDESTAKGWHQFAILHKDVVDKFGRFPQRNKVLGRDKHARRTGMVRQLT</sequence>
<comment type="caution">
    <text evidence="1">The sequence shown here is derived from an EMBL/GenBank/DDBJ whole genome shotgun (WGS) entry which is preliminary data.</text>
</comment>
<dbReference type="AlphaFoldDB" id="A0A9W9ZES6"/>
<proteinExistence type="predicted"/>
<dbReference type="Proteomes" id="UP001163046">
    <property type="component" value="Unassembled WGS sequence"/>
</dbReference>